<dbReference type="HOGENOM" id="CLU_092801_0_0_5"/>
<dbReference type="EMBL" id="AAPJ01000001">
    <property type="protein sequence ID" value="EAS50972.1"/>
    <property type="molecule type" value="Genomic_DNA"/>
</dbReference>
<dbReference type="AlphaFoldDB" id="Q1YNQ1"/>
<proteinExistence type="predicted"/>
<reference evidence="1 2" key="1">
    <citation type="journal article" date="2008" name="Appl. Environ. Microbiol.">
        <title>Genomic insights into Mn(II) oxidation by the marine alphaproteobacterium Aurantimonas sp. strain SI85-9A1.</title>
        <authorList>
            <person name="Dick G.J."/>
            <person name="Podell S."/>
            <person name="Johnson H.A."/>
            <person name="Rivera-Espinoza Y."/>
            <person name="Bernier-Latmani R."/>
            <person name="McCarthy J.K."/>
            <person name="Torpey J.W."/>
            <person name="Clement B.G."/>
            <person name="Gaasterland T."/>
            <person name="Tebo B.M."/>
        </authorList>
    </citation>
    <scope>NUCLEOTIDE SEQUENCE [LARGE SCALE GENOMIC DNA]</scope>
    <source>
        <strain evidence="1 2">SI85-9A1</strain>
    </source>
</reference>
<sequence length="232" mass="25271">MSVAFPPRSRLLVFVSAWRIAMPYVDWAMKGPKIAACSCDYGCPCEFNGKPTEGLCEGLECMRIDEGWFGDLRLDGLKVAAAYRWPGPVHEGGGVVQGFIDCDATPTQVEALSIILGGGEQEPTTVFNIYGSTIAEELPPVFASIDFGSDVEARTGWFRIEDQLALELEPIRNPVTGLAHRARIVLPDGFEFREAEVASGTFTSNGEIGMHRQSRYGALWNAAYGPYGIIDA</sequence>
<protein>
    <recommendedName>
        <fullName evidence="3">DUF1326 domain-containing protein</fullName>
    </recommendedName>
</protein>
<dbReference type="BioCyc" id="AURANTIMONAS:SI859A1_01777-MONOMER"/>
<name>Q1YNQ1_AURMS</name>
<accession>Q1YNQ1</accession>
<dbReference type="InterPro" id="IPR009758">
    <property type="entry name" value="DUF1326"/>
</dbReference>
<evidence type="ECO:0000313" key="1">
    <source>
        <dbReference type="EMBL" id="EAS50972.1"/>
    </source>
</evidence>
<dbReference type="Pfam" id="PF07040">
    <property type="entry name" value="DUF1326"/>
    <property type="match status" value="1"/>
</dbReference>
<keyword evidence="2" id="KW-1185">Reference proteome</keyword>
<dbReference type="Proteomes" id="UP000000321">
    <property type="component" value="Unassembled WGS sequence"/>
</dbReference>
<organism evidence="1 2">
    <name type="scientific">Aurantimonas manganoxydans (strain ATCC BAA-1229 / DSM 21871 / SI85-9A1)</name>
    <dbReference type="NCBI Taxonomy" id="287752"/>
    <lineage>
        <taxon>Bacteria</taxon>
        <taxon>Pseudomonadati</taxon>
        <taxon>Pseudomonadota</taxon>
        <taxon>Alphaproteobacteria</taxon>
        <taxon>Hyphomicrobiales</taxon>
        <taxon>Aurantimonadaceae</taxon>
        <taxon>Aurantimonas</taxon>
    </lineage>
</organism>
<gene>
    <name evidence="1" type="ORF">SI859A1_01777</name>
</gene>
<evidence type="ECO:0000313" key="2">
    <source>
        <dbReference type="Proteomes" id="UP000000321"/>
    </source>
</evidence>
<dbReference type="PIRSF" id="PIRSF033303">
    <property type="entry name" value="UCP033303"/>
    <property type="match status" value="1"/>
</dbReference>
<comment type="caution">
    <text evidence="1">The sequence shown here is derived from an EMBL/GenBank/DDBJ whole genome shotgun (WGS) entry which is preliminary data.</text>
</comment>
<evidence type="ECO:0008006" key="3">
    <source>
        <dbReference type="Google" id="ProtNLM"/>
    </source>
</evidence>
<dbReference type="InterPro" id="IPR014581">
    <property type="entry name" value="UCP033303"/>
</dbReference>